<dbReference type="PANTHER" id="PTHR30486">
    <property type="entry name" value="TWITCHING MOTILITY PROTEIN PILT"/>
    <property type="match status" value="1"/>
</dbReference>
<keyword evidence="6" id="KW-0067">ATP-binding</keyword>
<dbReference type="InterPro" id="IPR027417">
    <property type="entry name" value="P-loop_NTPase"/>
</dbReference>
<comment type="similarity">
    <text evidence="2">Belongs to the GSP E family.</text>
</comment>
<sequence>MGPLGRRPAAGRGDALGARRRQARGRRGRHRPAAHGGRVGGRGAHEPRPRADRGARRAAGGRRRPARGGHRRGAGAGSAGGGARLGRRAAGRRAGQGARAAAGRRAPGRTGPPHGRRGRGATRRRLPGGAGQVLGRAARARPARHGGRLVSAPTLPGPVGPRTAPGDRDAGAELPELPALLEEVRLRLAAEGAEPTPGRVAAALRAQGRLLGDSAVLSIVRALRSELVGAGPLQSLLAEPGITDVLVNGPDEVWIDRGHGLERAPVRFPDAVAIRRLAQRLAGAAGRRLDDARPWADVRLPDGTRMHAVLPPVVVGSPCLSLRVVRPRAFSLAELTAAGTVPPGGERLLRAILAGRLSFLISGGTGSGKSTLLSTLLGLTDPAERIVLVEDSAELRPSHPHVVRLETRPANQEGAGRVTLRDLVRQALRMRPDRLVVGECRGPEVTDLLAALNTGHEGGCGTLHANAAADVPARLEALGSTAGLSRSALHSQLAAALCAVVHLSRDRATGRRRIAEIHVLERDGGGLVRTVQAAGWSPEGFRHGPGWGRLAELCARGGGAGS</sequence>
<feature type="compositionally biased region" description="Basic residues" evidence="8">
    <location>
        <begin position="138"/>
        <end position="147"/>
    </location>
</feature>
<dbReference type="InterPro" id="IPR001482">
    <property type="entry name" value="T2SS/T4SS_dom"/>
</dbReference>
<evidence type="ECO:0000256" key="6">
    <source>
        <dbReference type="ARBA" id="ARBA00022840"/>
    </source>
</evidence>
<dbReference type="AlphaFoldDB" id="A0A4R4TMT5"/>
<evidence type="ECO:0000256" key="3">
    <source>
        <dbReference type="ARBA" id="ARBA00022448"/>
    </source>
</evidence>
<feature type="compositionally biased region" description="Low complexity" evidence="8">
    <location>
        <begin position="1"/>
        <end position="16"/>
    </location>
</feature>
<evidence type="ECO:0000256" key="8">
    <source>
        <dbReference type="SAM" id="MobiDB-lite"/>
    </source>
</evidence>
<feature type="compositionally biased region" description="Low complexity" evidence="8">
    <location>
        <begin position="92"/>
        <end position="113"/>
    </location>
</feature>
<feature type="compositionally biased region" description="Basic residues" evidence="8">
    <location>
        <begin position="59"/>
        <end position="73"/>
    </location>
</feature>
<dbReference type="EMBL" id="SMKI01000017">
    <property type="protein sequence ID" value="TDC79418.1"/>
    <property type="molecule type" value="Genomic_DNA"/>
</dbReference>
<dbReference type="InterPro" id="IPR050921">
    <property type="entry name" value="T4SS_GSP_E_ATPase"/>
</dbReference>
<feature type="region of interest" description="Disordered" evidence="8">
    <location>
        <begin position="1"/>
        <end position="170"/>
    </location>
</feature>
<dbReference type="FunFam" id="3.40.50.300:FF:001596">
    <property type="entry name" value="Secretion protein, partial"/>
    <property type="match status" value="1"/>
</dbReference>
<dbReference type="Pfam" id="PF00437">
    <property type="entry name" value="T2SSE"/>
    <property type="match status" value="1"/>
</dbReference>
<dbReference type="GO" id="GO:0005737">
    <property type="term" value="C:cytoplasm"/>
    <property type="evidence" value="ECO:0007669"/>
    <property type="project" value="UniProtKB-SubCell"/>
</dbReference>
<keyword evidence="11" id="KW-1185">Reference proteome</keyword>
<dbReference type="FunFam" id="3.30.450.380:FF:000002">
    <property type="entry name" value="Secretion protein, partial"/>
    <property type="match status" value="1"/>
</dbReference>
<evidence type="ECO:0000256" key="5">
    <source>
        <dbReference type="ARBA" id="ARBA00022741"/>
    </source>
</evidence>
<dbReference type="Gene3D" id="3.40.50.300">
    <property type="entry name" value="P-loop containing nucleotide triphosphate hydrolases"/>
    <property type="match status" value="1"/>
</dbReference>
<dbReference type="Proteomes" id="UP000295345">
    <property type="component" value="Unassembled WGS sequence"/>
</dbReference>
<dbReference type="GO" id="GO:0005524">
    <property type="term" value="F:ATP binding"/>
    <property type="evidence" value="ECO:0007669"/>
    <property type="project" value="UniProtKB-KW"/>
</dbReference>
<keyword evidence="3" id="KW-0813">Transport</keyword>
<name>A0A4R4TMT5_9ACTN</name>
<evidence type="ECO:0000256" key="1">
    <source>
        <dbReference type="ARBA" id="ARBA00004496"/>
    </source>
</evidence>
<proteinExistence type="inferred from homology"/>
<dbReference type="GO" id="GO:0016887">
    <property type="term" value="F:ATP hydrolysis activity"/>
    <property type="evidence" value="ECO:0007669"/>
    <property type="project" value="InterPro"/>
</dbReference>
<accession>A0A4R4TMT5</accession>
<dbReference type="NCBIfam" id="TIGR03819">
    <property type="entry name" value="heli_sec_ATPase"/>
    <property type="match status" value="1"/>
</dbReference>
<reference evidence="10 11" key="1">
    <citation type="submission" date="2019-03" db="EMBL/GenBank/DDBJ databases">
        <title>Draft genome sequences of novel Actinobacteria.</title>
        <authorList>
            <person name="Sahin N."/>
            <person name="Ay H."/>
            <person name="Saygin H."/>
        </authorList>
    </citation>
    <scope>NUCLEOTIDE SEQUENCE [LARGE SCALE GENOMIC DNA]</scope>
    <source>
        <strain evidence="10 11">DSM 41900</strain>
    </source>
</reference>
<feature type="compositionally biased region" description="Gly residues" evidence="8">
    <location>
        <begin position="74"/>
        <end position="84"/>
    </location>
</feature>
<protein>
    <submittedName>
        <fullName evidence="10">TadA family conjugal transfer-associated ATPase</fullName>
    </submittedName>
</protein>
<dbReference type="PANTHER" id="PTHR30486:SF6">
    <property type="entry name" value="TYPE IV PILUS RETRACTATION ATPASE PILT"/>
    <property type="match status" value="1"/>
</dbReference>
<dbReference type="Gene3D" id="3.30.450.380">
    <property type="match status" value="1"/>
</dbReference>
<keyword evidence="5" id="KW-0547">Nucleotide-binding</keyword>
<dbReference type="OrthoDB" id="9810761at2"/>
<evidence type="ECO:0000256" key="7">
    <source>
        <dbReference type="ARBA" id="ARBA00022971"/>
    </source>
</evidence>
<keyword evidence="7" id="KW-0184">Conjugation</keyword>
<feature type="compositionally biased region" description="Basic residues" evidence="8">
    <location>
        <begin position="18"/>
        <end position="33"/>
    </location>
</feature>
<feature type="domain" description="Bacterial type II secretion system protein E" evidence="9">
    <location>
        <begin position="228"/>
        <end position="505"/>
    </location>
</feature>
<evidence type="ECO:0000256" key="2">
    <source>
        <dbReference type="ARBA" id="ARBA00006611"/>
    </source>
</evidence>
<dbReference type="SUPFAM" id="SSF52540">
    <property type="entry name" value="P-loop containing nucleoside triphosphate hydrolases"/>
    <property type="match status" value="1"/>
</dbReference>
<dbReference type="InterPro" id="IPR022399">
    <property type="entry name" value="TadA-like_ATPase"/>
</dbReference>
<gene>
    <name evidence="10" type="ORF">E1283_02825</name>
</gene>
<keyword evidence="4" id="KW-0963">Cytoplasm</keyword>
<evidence type="ECO:0000313" key="10">
    <source>
        <dbReference type="EMBL" id="TDC79418.1"/>
    </source>
</evidence>
<evidence type="ECO:0000256" key="4">
    <source>
        <dbReference type="ARBA" id="ARBA00022490"/>
    </source>
</evidence>
<dbReference type="CDD" id="cd01130">
    <property type="entry name" value="VirB11-like_ATPase"/>
    <property type="match status" value="1"/>
</dbReference>
<comment type="subcellular location">
    <subcellularLocation>
        <location evidence="1">Cytoplasm</location>
    </subcellularLocation>
</comment>
<feature type="compositionally biased region" description="Basic residues" evidence="8">
    <location>
        <begin position="114"/>
        <end position="126"/>
    </location>
</feature>
<feature type="compositionally biased region" description="Basic and acidic residues" evidence="8">
    <location>
        <begin position="43"/>
        <end position="55"/>
    </location>
</feature>
<organism evidence="10 11">
    <name type="scientific">Streptomyces hainanensis</name>
    <dbReference type="NCBI Taxonomy" id="402648"/>
    <lineage>
        <taxon>Bacteria</taxon>
        <taxon>Bacillati</taxon>
        <taxon>Actinomycetota</taxon>
        <taxon>Actinomycetes</taxon>
        <taxon>Kitasatosporales</taxon>
        <taxon>Streptomycetaceae</taxon>
        <taxon>Streptomyces</taxon>
    </lineage>
</organism>
<evidence type="ECO:0000313" key="11">
    <source>
        <dbReference type="Proteomes" id="UP000295345"/>
    </source>
</evidence>
<evidence type="ECO:0000259" key="9">
    <source>
        <dbReference type="Pfam" id="PF00437"/>
    </source>
</evidence>
<comment type="caution">
    <text evidence="10">The sequence shown here is derived from an EMBL/GenBank/DDBJ whole genome shotgun (WGS) entry which is preliminary data.</text>
</comment>